<accession>X1QAJ2</accession>
<evidence type="ECO:0000313" key="1">
    <source>
        <dbReference type="EMBL" id="GAI40299.1"/>
    </source>
</evidence>
<dbReference type="PANTHER" id="PTHR40050">
    <property type="entry name" value="INNER SPORE COAT PROTEIN H"/>
    <property type="match status" value="1"/>
</dbReference>
<dbReference type="InterPro" id="IPR014867">
    <property type="entry name" value="Spore_coat_CotH_CotH2/3/7"/>
</dbReference>
<dbReference type="EMBL" id="BARV01023748">
    <property type="protein sequence ID" value="GAI40299.1"/>
    <property type="molecule type" value="Genomic_DNA"/>
</dbReference>
<proteinExistence type="predicted"/>
<reference evidence="1" key="1">
    <citation type="journal article" date="2014" name="Front. Microbiol.">
        <title>High frequency of phylogenetically diverse reductive dehalogenase-homologous genes in deep subseafloor sedimentary metagenomes.</title>
        <authorList>
            <person name="Kawai M."/>
            <person name="Futagami T."/>
            <person name="Toyoda A."/>
            <person name="Takaki Y."/>
            <person name="Nishi S."/>
            <person name="Hori S."/>
            <person name="Arai W."/>
            <person name="Tsubouchi T."/>
            <person name="Morono Y."/>
            <person name="Uchiyama I."/>
            <person name="Ito T."/>
            <person name="Fujiyama A."/>
            <person name="Inagaki F."/>
            <person name="Takami H."/>
        </authorList>
    </citation>
    <scope>NUCLEOTIDE SEQUENCE</scope>
    <source>
        <strain evidence="1">Expedition CK06-06</strain>
    </source>
</reference>
<dbReference type="AlphaFoldDB" id="X1QAJ2"/>
<evidence type="ECO:0008006" key="2">
    <source>
        <dbReference type="Google" id="ProtNLM"/>
    </source>
</evidence>
<feature type="non-terminal residue" evidence="1">
    <location>
        <position position="178"/>
    </location>
</feature>
<name>X1QAJ2_9ZZZZ</name>
<dbReference type="PANTHER" id="PTHR40050:SF1">
    <property type="entry name" value="INNER SPORE COAT PROTEIN H"/>
    <property type="match status" value="1"/>
</dbReference>
<dbReference type="Pfam" id="PF08757">
    <property type="entry name" value="CotH"/>
    <property type="match status" value="1"/>
</dbReference>
<sequence>MKKLLLSLFLAITAISAISQGFYDINTINTIEITFTEPGWDQILDTYYVNDIGERLTATVIINGTQYDSVGVKYKGNSSCDTSRIKNPFNIKLDHVIDGQDIEGYSTLKLSNGWRDPSFVREPLAYEIARKYTTASQANFVRVYVNGTYWGLYISVESVNKDFIENHYYEDAGAFLKG</sequence>
<comment type="caution">
    <text evidence="1">The sequence shown here is derived from an EMBL/GenBank/DDBJ whole genome shotgun (WGS) entry which is preliminary data.</text>
</comment>
<protein>
    <recommendedName>
        <fullName evidence="2">Spore coat protein CotH</fullName>
    </recommendedName>
</protein>
<organism evidence="1">
    <name type="scientific">marine sediment metagenome</name>
    <dbReference type="NCBI Taxonomy" id="412755"/>
    <lineage>
        <taxon>unclassified sequences</taxon>
        <taxon>metagenomes</taxon>
        <taxon>ecological metagenomes</taxon>
    </lineage>
</organism>
<gene>
    <name evidence="1" type="ORF">S06H3_38900</name>
</gene>